<evidence type="ECO:0000313" key="2">
    <source>
        <dbReference type="EMBL" id="CAL7935206.1"/>
    </source>
</evidence>
<dbReference type="Proteomes" id="UP001642520">
    <property type="component" value="Unassembled WGS sequence"/>
</dbReference>
<dbReference type="PANTHER" id="PTHR13225:SF3">
    <property type="entry name" value="UPF0489 PROTEIN C5ORF22"/>
    <property type="match status" value="1"/>
</dbReference>
<sequence length="131" mass="15002">MEKEERLENERSKNSLYEAVELIYRELTSAYKQSEIDWKLIHDAGCTRDDTDLPDHVTKPNDLDRLITGTFRSFLAALPAAPTIVTIARSSEDDYCPAEDVDQIQLGVLDELRQRLGEVDVKLAYQEEETL</sequence>
<dbReference type="PANTHER" id="PTHR13225">
    <property type="entry name" value="MISEXPRESSION SUPPRESSOR OF RAS 6"/>
    <property type="match status" value="1"/>
</dbReference>
<dbReference type="InterPro" id="IPR024131">
    <property type="entry name" value="UPF0489"/>
</dbReference>
<organism evidence="2 3">
    <name type="scientific">Xylocopa violacea</name>
    <name type="common">Violet carpenter bee</name>
    <name type="synonym">Apis violacea</name>
    <dbReference type="NCBI Taxonomy" id="135666"/>
    <lineage>
        <taxon>Eukaryota</taxon>
        <taxon>Metazoa</taxon>
        <taxon>Ecdysozoa</taxon>
        <taxon>Arthropoda</taxon>
        <taxon>Hexapoda</taxon>
        <taxon>Insecta</taxon>
        <taxon>Pterygota</taxon>
        <taxon>Neoptera</taxon>
        <taxon>Endopterygota</taxon>
        <taxon>Hymenoptera</taxon>
        <taxon>Apocrita</taxon>
        <taxon>Aculeata</taxon>
        <taxon>Apoidea</taxon>
        <taxon>Anthophila</taxon>
        <taxon>Apidae</taxon>
        <taxon>Xylocopa</taxon>
        <taxon>Xylocopa</taxon>
    </lineage>
</organism>
<proteinExistence type="inferred from homology"/>
<evidence type="ECO:0000313" key="3">
    <source>
        <dbReference type="Proteomes" id="UP001642520"/>
    </source>
</evidence>
<protein>
    <submittedName>
        <fullName evidence="2">Uncharacterized protein</fullName>
    </submittedName>
</protein>
<accession>A0ABP1N6B3</accession>
<gene>
    <name evidence="2" type="ORF">XYLVIOL_LOCUS1454</name>
</gene>
<comment type="caution">
    <text evidence="2">The sequence shown here is derived from an EMBL/GenBank/DDBJ whole genome shotgun (WGS) entry which is preliminary data.</text>
</comment>
<keyword evidence="3" id="KW-1185">Reference proteome</keyword>
<name>A0ABP1N6B3_XYLVO</name>
<reference evidence="2 3" key="1">
    <citation type="submission" date="2024-08" db="EMBL/GenBank/DDBJ databases">
        <authorList>
            <person name="Will J Nash"/>
            <person name="Angela Man"/>
            <person name="Seanna McTaggart"/>
            <person name="Kendall Baker"/>
            <person name="Tom Barker"/>
            <person name="Leah Catchpole"/>
            <person name="Alex Durrant"/>
            <person name="Karim Gharbi"/>
            <person name="Naomi Irish"/>
            <person name="Gemy Kaithakottil"/>
            <person name="Debby Ku"/>
            <person name="Aaliyah Providence"/>
            <person name="Felix Shaw"/>
            <person name="David Swarbreck"/>
            <person name="Chris Watkins"/>
            <person name="Ann M. McCartney"/>
            <person name="Giulio Formenti"/>
            <person name="Alice Mouton"/>
            <person name="Noel Vella"/>
            <person name="Bjorn M von Reumont"/>
            <person name="Adriana Vella"/>
            <person name="Wilfried Haerty"/>
        </authorList>
    </citation>
    <scope>NUCLEOTIDE SEQUENCE [LARGE SCALE GENOMIC DNA]</scope>
</reference>
<dbReference type="EMBL" id="CAXAJV020001283">
    <property type="protein sequence ID" value="CAL7935206.1"/>
    <property type="molecule type" value="Genomic_DNA"/>
</dbReference>
<comment type="similarity">
    <text evidence="1">Belongs to the UPF0489 family.</text>
</comment>
<evidence type="ECO:0000256" key="1">
    <source>
        <dbReference type="ARBA" id="ARBA00007099"/>
    </source>
</evidence>